<evidence type="ECO:0000259" key="3">
    <source>
        <dbReference type="Pfam" id="PF22570"/>
    </source>
</evidence>
<keyword evidence="1" id="KW-0812">Transmembrane</keyword>
<dbReference type="EMBL" id="LBSF01000039">
    <property type="protein sequence ID" value="KKQ11165.1"/>
    <property type="molecule type" value="Genomic_DNA"/>
</dbReference>
<dbReference type="PANTHER" id="PTHR40763">
    <property type="entry name" value="MEMBRANE PROTEIN-RELATED"/>
    <property type="match status" value="1"/>
</dbReference>
<feature type="transmembrane region" description="Helical" evidence="1">
    <location>
        <begin position="7"/>
        <end position="32"/>
    </location>
</feature>
<comment type="caution">
    <text evidence="4">The sequence shown here is derived from an EMBL/GenBank/DDBJ whole genome shotgun (WGS) entry which is preliminary data.</text>
</comment>
<dbReference type="PANTHER" id="PTHR40763:SF5">
    <property type="entry name" value="MEMBRANE PROTEIN"/>
    <property type="match status" value="1"/>
</dbReference>
<evidence type="ECO:0000256" key="1">
    <source>
        <dbReference type="SAM" id="Phobius"/>
    </source>
</evidence>
<proteinExistence type="predicted"/>
<accession>A0A0G0FCD9</accession>
<dbReference type="Pfam" id="PF09922">
    <property type="entry name" value="LiaF-like_C"/>
    <property type="match status" value="1"/>
</dbReference>
<dbReference type="InterPro" id="IPR054331">
    <property type="entry name" value="LiaF_TM"/>
</dbReference>
<protein>
    <submittedName>
        <fullName evidence="4">Uncharacterized protein</fullName>
    </submittedName>
</protein>
<organism evidence="4 5">
    <name type="scientific">candidate division WS6 bacterium GW2011_GWC2_36_7</name>
    <dbReference type="NCBI Taxonomy" id="1619091"/>
    <lineage>
        <taxon>Bacteria</taxon>
        <taxon>Candidatus Dojkabacteria</taxon>
    </lineage>
</organism>
<feature type="transmembrane region" description="Helical" evidence="1">
    <location>
        <begin position="86"/>
        <end position="103"/>
    </location>
</feature>
<sequence length="225" mass="24235">MKSNSKLVIGGILIVLGLIFFSETSGVLPLLHLSAGEVIGYIWPAILLGIGIKMLLDKNTASAILFLSIGSIFLFTHLFSWNFFAVLWPVAIIAIGLSIIFKNESTHMNLDKKYDDSNRVSEALIFWGVDKRMDSKDFTGGDISAIFGGGKLDLRDAKIHKDGAKLTVNAIFGGVEVLVPKDCKVITSGTGIFGGWDSKIASRETKSPVLEITGSAIFGGVEVKE</sequence>
<evidence type="ECO:0000259" key="2">
    <source>
        <dbReference type="Pfam" id="PF09922"/>
    </source>
</evidence>
<dbReference type="Proteomes" id="UP000034075">
    <property type="component" value="Unassembled WGS sequence"/>
</dbReference>
<keyword evidence="1" id="KW-0472">Membrane</keyword>
<feature type="transmembrane region" description="Helical" evidence="1">
    <location>
        <begin position="38"/>
        <end position="56"/>
    </location>
</feature>
<gene>
    <name evidence="4" type="ORF">US24_C0039G0004</name>
</gene>
<evidence type="ECO:0000313" key="4">
    <source>
        <dbReference type="EMBL" id="KKQ11165.1"/>
    </source>
</evidence>
<feature type="domain" description="LiaF transmembrane" evidence="3">
    <location>
        <begin position="8"/>
        <end position="105"/>
    </location>
</feature>
<dbReference type="Pfam" id="PF22570">
    <property type="entry name" value="LiaF-TM"/>
    <property type="match status" value="1"/>
</dbReference>
<keyword evidence="1" id="KW-1133">Transmembrane helix</keyword>
<reference evidence="4 5" key="1">
    <citation type="journal article" date="2015" name="Nature">
        <title>rRNA introns, odd ribosomes, and small enigmatic genomes across a large radiation of phyla.</title>
        <authorList>
            <person name="Brown C.T."/>
            <person name="Hug L.A."/>
            <person name="Thomas B.C."/>
            <person name="Sharon I."/>
            <person name="Castelle C.J."/>
            <person name="Singh A."/>
            <person name="Wilkins M.J."/>
            <person name="Williams K.H."/>
            <person name="Banfield J.F."/>
        </authorList>
    </citation>
    <scope>NUCLEOTIDE SEQUENCE [LARGE SCALE GENOMIC DNA]</scope>
</reference>
<dbReference type="PATRIC" id="fig|1619091.4.peg.478"/>
<name>A0A0G0FCD9_9BACT</name>
<evidence type="ECO:0000313" key="5">
    <source>
        <dbReference type="Proteomes" id="UP000034075"/>
    </source>
</evidence>
<feature type="domain" description="Cell wall-active antibiotics response LiaF-like C-terminal" evidence="2">
    <location>
        <begin position="140"/>
        <end position="196"/>
    </location>
</feature>
<feature type="transmembrane region" description="Helical" evidence="1">
    <location>
        <begin position="63"/>
        <end position="80"/>
    </location>
</feature>
<dbReference type="InterPro" id="IPR024425">
    <property type="entry name" value="LiaF-like_C"/>
</dbReference>
<dbReference type="AlphaFoldDB" id="A0A0G0FCD9"/>